<name>A0A1G7QZH9_9ACTN</name>
<keyword evidence="5 8" id="KW-0378">Hydrolase</keyword>
<evidence type="ECO:0000256" key="5">
    <source>
        <dbReference type="ARBA" id="ARBA00022801"/>
    </source>
</evidence>
<dbReference type="InterPro" id="IPR050347">
    <property type="entry name" value="Bact_Beta-galactosidase"/>
</dbReference>
<protein>
    <recommendedName>
        <fullName evidence="4 8">Beta-galactosidase</fullName>
        <ecNumber evidence="3 8">3.2.1.23</ecNumber>
    </recommendedName>
    <alternativeName>
        <fullName evidence="7 8">Lactase</fullName>
    </alternativeName>
</protein>
<dbReference type="Pfam" id="PF16353">
    <property type="entry name" value="LacZ_4"/>
    <property type="match status" value="1"/>
</dbReference>
<dbReference type="Gene3D" id="2.60.40.10">
    <property type="entry name" value="Immunoglobulins"/>
    <property type="match status" value="2"/>
</dbReference>
<dbReference type="InterPro" id="IPR011013">
    <property type="entry name" value="Gal_mutarotase_sf_dom"/>
</dbReference>
<keyword evidence="6 8" id="KW-0326">Glycosidase</keyword>
<comment type="catalytic activity">
    <reaction evidence="1 8">
        <text>Hydrolysis of terminal non-reducing beta-D-galactose residues in beta-D-galactosides.</text>
        <dbReference type="EC" id="3.2.1.23"/>
    </reaction>
</comment>
<dbReference type="AlphaFoldDB" id="A0A1G7QZH9"/>
<dbReference type="InterPro" id="IPR008979">
    <property type="entry name" value="Galactose-bd-like_sf"/>
</dbReference>
<dbReference type="InterPro" id="IPR032312">
    <property type="entry name" value="LacZ_4"/>
</dbReference>
<accession>A0A1G7QZH9</accession>
<dbReference type="Proteomes" id="UP000199406">
    <property type="component" value="Unassembled WGS sequence"/>
</dbReference>
<dbReference type="InterPro" id="IPR036156">
    <property type="entry name" value="Beta-gal/glucu_dom_sf"/>
</dbReference>
<dbReference type="SUPFAM" id="SSF49785">
    <property type="entry name" value="Galactose-binding domain-like"/>
    <property type="match status" value="1"/>
</dbReference>
<dbReference type="SUPFAM" id="SSF49303">
    <property type="entry name" value="beta-Galactosidase/glucuronidase domain"/>
    <property type="match status" value="2"/>
</dbReference>
<dbReference type="InterPro" id="IPR006103">
    <property type="entry name" value="Glyco_hydro_2_cat"/>
</dbReference>
<dbReference type="InterPro" id="IPR014718">
    <property type="entry name" value="GH-type_carb-bd"/>
</dbReference>
<dbReference type="GO" id="GO:0004565">
    <property type="term" value="F:beta-galactosidase activity"/>
    <property type="evidence" value="ECO:0007669"/>
    <property type="project" value="UniProtKB-EC"/>
</dbReference>
<dbReference type="GO" id="GO:0009341">
    <property type="term" value="C:beta-galactosidase complex"/>
    <property type="evidence" value="ECO:0007669"/>
    <property type="project" value="InterPro"/>
</dbReference>
<evidence type="ECO:0000259" key="9">
    <source>
        <dbReference type="SMART" id="SM01038"/>
    </source>
</evidence>
<dbReference type="EC" id="3.2.1.23" evidence="3 8"/>
<dbReference type="InterPro" id="IPR006102">
    <property type="entry name" value="Ig-like_GH2"/>
</dbReference>
<evidence type="ECO:0000313" key="10">
    <source>
        <dbReference type="EMBL" id="SDG03885.1"/>
    </source>
</evidence>
<dbReference type="GO" id="GO:0030246">
    <property type="term" value="F:carbohydrate binding"/>
    <property type="evidence" value="ECO:0007669"/>
    <property type="project" value="InterPro"/>
</dbReference>
<dbReference type="PANTHER" id="PTHR46323:SF2">
    <property type="entry name" value="BETA-GALACTOSIDASE"/>
    <property type="match status" value="1"/>
</dbReference>
<dbReference type="STRING" id="1550231.SAMN05660662_0092"/>
<dbReference type="PRINTS" id="PR00132">
    <property type="entry name" value="GLHYDRLASE2"/>
</dbReference>
<organism evidence="10 11">
    <name type="scientific">Blastococcus aurantiacus</name>
    <dbReference type="NCBI Taxonomy" id="1550231"/>
    <lineage>
        <taxon>Bacteria</taxon>
        <taxon>Bacillati</taxon>
        <taxon>Actinomycetota</taxon>
        <taxon>Actinomycetes</taxon>
        <taxon>Geodermatophilales</taxon>
        <taxon>Geodermatophilaceae</taxon>
        <taxon>Blastococcus</taxon>
    </lineage>
</organism>
<dbReference type="InterPro" id="IPR006101">
    <property type="entry name" value="Glyco_hydro_2"/>
</dbReference>
<dbReference type="GO" id="GO:0005990">
    <property type="term" value="P:lactose catabolic process"/>
    <property type="evidence" value="ECO:0007669"/>
    <property type="project" value="TreeGrafter"/>
</dbReference>
<dbReference type="PROSITE" id="PS00608">
    <property type="entry name" value="GLYCOSYL_HYDROL_F2_2"/>
    <property type="match status" value="1"/>
</dbReference>
<dbReference type="OrthoDB" id="9762066at2"/>
<dbReference type="SUPFAM" id="SSF51445">
    <property type="entry name" value="(Trans)glycosidases"/>
    <property type="match status" value="1"/>
</dbReference>
<feature type="domain" description="Beta galactosidase small chain/" evidence="9">
    <location>
        <begin position="678"/>
        <end position="927"/>
    </location>
</feature>
<evidence type="ECO:0000256" key="8">
    <source>
        <dbReference type="RuleBase" id="RU361154"/>
    </source>
</evidence>
<reference evidence="11" key="1">
    <citation type="submission" date="2016-10" db="EMBL/GenBank/DDBJ databases">
        <authorList>
            <person name="Varghese N."/>
            <person name="Submissions S."/>
        </authorList>
    </citation>
    <scope>NUCLEOTIDE SEQUENCE [LARGE SCALE GENOMIC DNA]</scope>
    <source>
        <strain evidence="11">DSM 44268</strain>
    </source>
</reference>
<evidence type="ECO:0000256" key="1">
    <source>
        <dbReference type="ARBA" id="ARBA00001412"/>
    </source>
</evidence>
<dbReference type="EMBL" id="FNBT01000010">
    <property type="protein sequence ID" value="SDG03885.1"/>
    <property type="molecule type" value="Genomic_DNA"/>
</dbReference>
<dbReference type="SUPFAM" id="SSF74650">
    <property type="entry name" value="Galactose mutarotase-like"/>
    <property type="match status" value="1"/>
</dbReference>
<dbReference type="InterPro" id="IPR006104">
    <property type="entry name" value="Glyco_hydro_2_N"/>
</dbReference>
<dbReference type="PANTHER" id="PTHR46323">
    <property type="entry name" value="BETA-GALACTOSIDASE"/>
    <property type="match status" value="1"/>
</dbReference>
<gene>
    <name evidence="10" type="ORF">SAMN05660662_0092</name>
</gene>
<dbReference type="InterPro" id="IPR013783">
    <property type="entry name" value="Ig-like_fold"/>
</dbReference>
<dbReference type="InterPro" id="IPR023230">
    <property type="entry name" value="Glyco_hydro_2_CS"/>
</dbReference>
<sequence length="927" mass="102119">MTHSSPAAGSFLPVGSWTRPEAVALNRLPMTTFLREGADVLSLDGPWSFTLLDRPGGIVRCGTTVQVPGCWTMQDVGDPPQYTNIQMPFPGPPPHVPDEDPTGVYRRQVEVPADWQGSRVVLQVGGADSVLYVEVDGRAVGMGTDSRLAQEFELTDLVTPGRPCELVLTVVRWSAASYLEDQDHWYHAGLHRSVLLYRTPRVHLADVRAVADRDPETGVGQLTVHATTGEARSEGAQVRVHLDGAPVGRATARWEHRTNVSTNAYRFTGRGATVSAEVPGVEAWSAEHPRLHDLRVELVDADGARLDSVSLRVGFRRVEVRGHELLVNGRAVLIKGVNRHDHDPRGGKTVSRAAMRRDVELMKGHNLNAVRTSHYPNDPYFYDVCDELGMYVVDEANIETHAYLRSLLTSSEWGPAVLERVTRMALRDKNHPCVVMWSLGNESGWAPVLDAAAAWLRAYDPTRPVHYENGYLDGALAGGLTPPQSWRTPRRETDVVPPMYPSIEDLEEWATTVALPERPLIMCEYAHAMNNSGGDLDRYWAAIRRHPDLQGGFVWDWVDQALVQRLPDGTERLAYGGDFGDTPHDGPFCLNGVVAADRTPHPSLLELAHVVQPVGFAWTGGEGVRLTNEHDFTDLADVADVDWAVTVDGEDVAAGTLGRVPVAPGATTDVRVPVPPLRLHGRQVAHLSLRVGAVASWQTELARAQDAEPPAAAAGPGLPTRLALWRAPIDNETYGPRHAERWEQLGLPTAHERVQLRTETEGARVIHEVTVPDGWDDIPRVGVRLGLPPGVVAVDWLGRGPHENYSDRRAGTTVGRWRTAVDDWPVRYVHPQASGNRTGVRWLRFLDADDRVVLTVDDLDDLDVTVSRWTDEELAAAGHLEDLPAREHAYLWIDARHRGVGSGAVGPDVSAPHRIGPGTYRWSYRLR</sequence>
<evidence type="ECO:0000256" key="2">
    <source>
        <dbReference type="ARBA" id="ARBA00007401"/>
    </source>
</evidence>
<evidence type="ECO:0000313" key="11">
    <source>
        <dbReference type="Proteomes" id="UP000199406"/>
    </source>
</evidence>
<dbReference type="Pfam" id="PF02837">
    <property type="entry name" value="Glyco_hydro_2_N"/>
    <property type="match status" value="1"/>
</dbReference>
<dbReference type="Pfam" id="PF02929">
    <property type="entry name" value="Bgal_small_N"/>
    <property type="match status" value="1"/>
</dbReference>
<dbReference type="Pfam" id="PF02836">
    <property type="entry name" value="Glyco_hydro_2_C"/>
    <property type="match status" value="1"/>
</dbReference>
<dbReference type="SMART" id="SM01038">
    <property type="entry name" value="Bgal_small_N"/>
    <property type="match status" value="1"/>
</dbReference>
<dbReference type="InterPro" id="IPR017853">
    <property type="entry name" value="GH"/>
</dbReference>
<dbReference type="InterPro" id="IPR023232">
    <property type="entry name" value="Glyco_hydro_2_AS"/>
</dbReference>
<evidence type="ECO:0000256" key="4">
    <source>
        <dbReference type="ARBA" id="ARBA00013303"/>
    </source>
</evidence>
<dbReference type="RefSeq" id="WP_091770989.1">
    <property type="nucleotide sequence ID" value="NZ_FNBT01000010.1"/>
</dbReference>
<evidence type="ECO:0000256" key="7">
    <source>
        <dbReference type="ARBA" id="ARBA00032230"/>
    </source>
</evidence>
<dbReference type="InterPro" id="IPR004199">
    <property type="entry name" value="B-gal_small/dom_5"/>
</dbReference>
<proteinExistence type="inferred from homology"/>
<keyword evidence="11" id="KW-1185">Reference proteome</keyword>
<dbReference type="PROSITE" id="PS00719">
    <property type="entry name" value="GLYCOSYL_HYDROL_F2_1"/>
    <property type="match status" value="1"/>
</dbReference>
<dbReference type="Pfam" id="PF00703">
    <property type="entry name" value="Glyco_hydro_2"/>
    <property type="match status" value="1"/>
</dbReference>
<comment type="similarity">
    <text evidence="2 8">Belongs to the glycosyl hydrolase 2 family.</text>
</comment>
<evidence type="ECO:0000256" key="6">
    <source>
        <dbReference type="ARBA" id="ARBA00023295"/>
    </source>
</evidence>
<evidence type="ECO:0000256" key="3">
    <source>
        <dbReference type="ARBA" id="ARBA00012756"/>
    </source>
</evidence>
<dbReference type="Gene3D" id="2.70.98.10">
    <property type="match status" value="1"/>
</dbReference>
<dbReference type="Gene3D" id="3.20.20.80">
    <property type="entry name" value="Glycosidases"/>
    <property type="match status" value="1"/>
</dbReference>
<dbReference type="Gene3D" id="2.60.120.260">
    <property type="entry name" value="Galactose-binding domain-like"/>
    <property type="match status" value="1"/>
</dbReference>